<evidence type="ECO:0000313" key="2">
    <source>
        <dbReference type="EMBL" id="AFI32110.1"/>
    </source>
</evidence>
<keyword evidence="1" id="KW-0472">Membrane</keyword>
<geneLocation type="plasmid" evidence="3">
    <name>unnamed27</name>
</geneLocation>
<proteinExistence type="predicted"/>
<evidence type="ECO:0000313" key="3">
    <source>
        <dbReference type="Proteomes" id="UP000005212"/>
    </source>
</evidence>
<reference evidence="2 3" key="1">
    <citation type="journal article" date="2012" name="J. Bacteriol.">
        <title>Complete Genome Sequence of Borrelia crocidurae.</title>
        <authorList>
            <person name="Elbir H."/>
            <person name="Gimenez G."/>
            <person name="Robert C."/>
            <person name="Bergstrom S."/>
            <person name="Cutler S."/>
            <person name="Raoult D."/>
            <person name="Drancourt M."/>
        </authorList>
    </citation>
    <scope>NUCLEOTIDE SEQUENCE [LARGE SCALE GENOMIC DNA]</scope>
    <source>
        <strain evidence="2 3">Achema</strain>
        <plasmid evidence="3">unnamed27</plasmid>
    </source>
</reference>
<dbReference type="AlphaFoldDB" id="I0FF54"/>
<dbReference type="EMBL" id="CP003453">
    <property type="protein sequence ID" value="AFI32110.1"/>
    <property type="molecule type" value="Genomic_DNA"/>
</dbReference>
<keyword evidence="2" id="KW-0614">Plasmid</keyword>
<sequence length="67" mass="8041">MKQMQTFIFGGIKNIPKTQPKFTLIRLSFKIVYHAKNLRMIHFFIIFIFYPLKKIIVCLIKFQSSCQ</sequence>
<dbReference type="HOGENOM" id="CLU_2803924_0_0_12"/>
<dbReference type="Proteomes" id="UP000005212">
    <property type="component" value="Plasmid unnamed27"/>
</dbReference>
<organism evidence="2 3">
    <name type="scientific">Borrelia crocidurae (strain Achema)</name>
    <dbReference type="NCBI Taxonomy" id="1155096"/>
    <lineage>
        <taxon>Bacteria</taxon>
        <taxon>Pseudomonadati</taxon>
        <taxon>Spirochaetota</taxon>
        <taxon>Spirochaetia</taxon>
        <taxon>Spirochaetales</taxon>
        <taxon>Borreliaceae</taxon>
        <taxon>Borrelia</taxon>
    </lineage>
</organism>
<evidence type="ECO:0000256" key="1">
    <source>
        <dbReference type="SAM" id="Phobius"/>
    </source>
</evidence>
<reference evidence="3" key="2">
    <citation type="submission" date="2012-03" db="EMBL/GenBank/DDBJ databases">
        <title>Complete genome sequence of Borrelia crocidurae.</title>
        <authorList>
            <person name="Elbir H."/>
            <person name="Gimenez G."/>
            <person name="Robert C."/>
            <person name="Raoult D."/>
            <person name="Drancourt M."/>
        </authorList>
    </citation>
    <scope>NUCLEOTIDE SEQUENCE [LARGE SCALE GENOMIC DNA]</scope>
    <source>
        <strain evidence="3">Achema</strain>
        <plasmid evidence="3">unnamed27</plasmid>
    </source>
</reference>
<keyword evidence="1" id="KW-0812">Transmembrane</keyword>
<keyword evidence="1" id="KW-1133">Transmembrane helix</keyword>
<feature type="transmembrane region" description="Helical" evidence="1">
    <location>
        <begin position="40"/>
        <end position="62"/>
    </location>
</feature>
<name>I0FF54_BORCA</name>
<gene>
    <name evidence="2" type="ordered locus">Q7M_1354</name>
</gene>
<dbReference type="KEGG" id="bcw:Q7M_1354"/>
<protein>
    <submittedName>
        <fullName evidence="2">Uncharacterized protein</fullName>
    </submittedName>
</protein>
<accession>I0FF54</accession>